<dbReference type="InterPro" id="IPR027806">
    <property type="entry name" value="HARBI1_dom"/>
</dbReference>
<evidence type="ECO:0008006" key="9">
    <source>
        <dbReference type="Google" id="ProtNLM"/>
    </source>
</evidence>
<feature type="compositionally biased region" description="Basic and acidic residues" evidence="4">
    <location>
        <begin position="93"/>
        <end position="103"/>
    </location>
</feature>
<evidence type="ECO:0000313" key="8">
    <source>
        <dbReference type="Proteomes" id="UP001479290"/>
    </source>
</evidence>
<dbReference type="Pfam" id="PF13613">
    <property type="entry name" value="HTH_Tnp_4"/>
    <property type="match status" value="1"/>
</dbReference>
<feature type="domain" description="DDE Tnp4" evidence="5">
    <location>
        <begin position="256"/>
        <end position="413"/>
    </location>
</feature>
<comment type="caution">
    <text evidence="7">The sequence shown here is derived from an EMBL/GenBank/DDBJ whole genome shotgun (WGS) entry which is preliminary data.</text>
</comment>
<dbReference type="PANTHER" id="PTHR23080:SF144">
    <property type="entry name" value="SPINDLE AND KINETOCHORE ASSOCIATED COMPLEX SUBUNIT 3"/>
    <property type="match status" value="1"/>
</dbReference>
<feature type="compositionally biased region" description="Pro residues" evidence="4">
    <location>
        <begin position="59"/>
        <end position="92"/>
    </location>
</feature>
<accession>A0AAW1ZDP6</accession>
<organism evidence="7 8">
    <name type="scientific">Culter alburnus</name>
    <name type="common">Topmouth culter</name>
    <dbReference type="NCBI Taxonomy" id="194366"/>
    <lineage>
        <taxon>Eukaryota</taxon>
        <taxon>Metazoa</taxon>
        <taxon>Chordata</taxon>
        <taxon>Craniata</taxon>
        <taxon>Vertebrata</taxon>
        <taxon>Euteleostomi</taxon>
        <taxon>Actinopterygii</taxon>
        <taxon>Neopterygii</taxon>
        <taxon>Teleostei</taxon>
        <taxon>Ostariophysi</taxon>
        <taxon>Cypriniformes</taxon>
        <taxon>Xenocyprididae</taxon>
        <taxon>Xenocypridinae</taxon>
        <taxon>Culter</taxon>
    </lineage>
</organism>
<keyword evidence="3" id="KW-0175">Coiled coil</keyword>
<evidence type="ECO:0000256" key="2">
    <source>
        <dbReference type="ARBA" id="ARBA00022723"/>
    </source>
</evidence>
<sequence>EPSYEMQENHPDWKPSLLLGHSDVQVTDQERFKWYAKRKMRADWQAEEPRGKERRRGQPPCPLDPEQQPPPHSDPEQQPPPPLDPEQQPPPHLDAEQPERSGEECALCQSRQDLINCLLEENSQLKEELDKHRMNEQFLRGDDAKVKYYTGLPSFAVLQVLLCSIMPFLSQGKRKLTHFQMILLTLMRLRLDLPVQHLSHLFWVHRTTVSAAFQETVCVLYARLSPLVHWPDRENLMVSMPHQFVEAFGKHVAAIVDCFEIFMERPSNLQARAQTFSQYKHNHTMKYLIVITPQGVISFISKGWGGRSSDKLLPGDIVLADRGFNIRESVGMMCAEVKIPAYTKGHAQLDAKDVEETRAIAHLRIHVERVIDVVRNKYKMLYSKVPISMVLPCKGEDTTFLDKIVTVCCALTNMCPSVI</sequence>
<gene>
    <name evidence="7" type="ORF">ABG768_010640</name>
</gene>
<feature type="domain" description="Transposase Helix-turn-helix" evidence="6">
    <location>
        <begin position="174"/>
        <end position="226"/>
    </location>
</feature>
<evidence type="ECO:0000259" key="6">
    <source>
        <dbReference type="Pfam" id="PF13613"/>
    </source>
</evidence>
<feature type="compositionally biased region" description="Basic and acidic residues" evidence="4">
    <location>
        <begin position="41"/>
        <end position="51"/>
    </location>
</feature>
<keyword evidence="2" id="KW-0479">Metal-binding</keyword>
<evidence type="ECO:0000313" key="7">
    <source>
        <dbReference type="EMBL" id="KAK9958526.1"/>
    </source>
</evidence>
<evidence type="ECO:0000256" key="1">
    <source>
        <dbReference type="ARBA" id="ARBA00001968"/>
    </source>
</evidence>
<evidence type="ECO:0000256" key="4">
    <source>
        <dbReference type="SAM" id="MobiDB-lite"/>
    </source>
</evidence>
<proteinExistence type="predicted"/>
<evidence type="ECO:0000256" key="3">
    <source>
        <dbReference type="SAM" id="Coils"/>
    </source>
</evidence>
<dbReference type="PANTHER" id="PTHR23080">
    <property type="entry name" value="THAP DOMAIN PROTEIN"/>
    <property type="match status" value="1"/>
</dbReference>
<feature type="non-terminal residue" evidence="7">
    <location>
        <position position="1"/>
    </location>
</feature>
<protein>
    <recommendedName>
        <fullName evidence="9">DDE Tnp4 domain-containing protein</fullName>
    </recommendedName>
</protein>
<feature type="region of interest" description="Disordered" evidence="4">
    <location>
        <begin position="39"/>
        <end position="104"/>
    </location>
</feature>
<dbReference type="InterPro" id="IPR027805">
    <property type="entry name" value="Transposase_HTH_dom"/>
</dbReference>
<name>A0AAW1ZDP6_CULAL</name>
<reference evidence="7 8" key="1">
    <citation type="submission" date="2024-05" db="EMBL/GenBank/DDBJ databases">
        <title>A high-quality chromosomal-level genome assembly of Topmouth culter (Culter alburnus).</title>
        <authorList>
            <person name="Zhao H."/>
        </authorList>
    </citation>
    <scope>NUCLEOTIDE SEQUENCE [LARGE SCALE GENOMIC DNA]</scope>
    <source>
        <strain evidence="7">CATC2023</strain>
        <tissue evidence="7">Muscle</tissue>
    </source>
</reference>
<dbReference type="GO" id="GO:0046872">
    <property type="term" value="F:metal ion binding"/>
    <property type="evidence" value="ECO:0007669"/>
    <property type="project" value="UniProtKB-KW"/>
</dbReference>
<comment type="cofactor">
    <cofactor evidence="1">
        <name>a divalent metal cation</name>
        <dbReference type="ChEBI" id="CHEBI:60240"/>
    </cofactor>
</comment>
<dbReference type="Pfam" id="PF13359">
    <property type="entry name" value="DDE_Tnp_4"/>
    <property type="match status" value="1"/>
</dbReference>
<feature type="region of interest" description="Disordered" evidence="4">
    <location>
        <begin position="1"/>
        <end position="20"/>
    </location>
</feature>
<dbReference type="AlphaFoldDB" id="A0AAW1ZDP6"/>
<feature type="coiled-coil region" evidence="3">
    <location>
        <begin position="108"/>
        <end position="135"/>
    </location>
</feature>
<evidence type="ECO:0000259" key="5">
    <source>
        <dbReference type="Pfam" id="PF13359"/>
    </source>
</evidence>
<keyword evidence="8" id="KW-1185">Reference proteome</keyword>
<dbReference type="EMBL" id="JAWDJR010000018">
    <property type="protein sequence ID" value="KAK9958526.1"/>
    <property type="molecule type" value="Genomic_DNA"/>
</dbReference>
<dbReference type="Proteomes" id="UP001479290">
    <property type="component" value="Unassembled WGS sequence"/>
</dbReference>